<dbReference type="OrthoDB" id="9810066at2"/>
<dbReference type="SUPFAM" id="SSF159501">
    <property type="entry name" value="EreA/ChaN-like"/>
    <property type="match status" value="2"/>
</dbReference>
<accession>A0A1M5F0B0</accession>
<dbReference type="PANTHER" id="PTHR31299:SF0">
    <property type="entry name" value="ESTERASE, PUTATIVE (AFU_ORTHOLOGUE AFUA_1G05850)-RELATED"/>
    <property type="match status" value="1"/>
</dbReference>
<evidence type="ECO:0000313" key="1">
    <source>
        <dbReference type="EMBL" id="SHF84858.1"/>
    </source>
</evidence>
<dbReference type="EMBL" id="FQVN01000005">
    <property type="protein sequence ID" value="SHF84858.1"/>
    <property type="molecule type" value="Genomic_DNA"/>
</dbReference>
<reference evidence="1 2" key="1">
    <citation type="submission" date="2016-11" db="EMBL/GenBank/DDBJ databases">
        <authorList>
            <person name="Jaros S."/>
            <person name="Januszkiewicz K."/>
            <person name="Wedrychowicz H."/>
        </authorList>
    </citation>
    <scope>NUCLEOTIDE SEQUENCE [LARGE SCALE GENOMIC DNA]</scope>
    <source>
        <strain evidence="1 2">DSM 44523</strain>
    </source>
</reference>
<dbReference type="STRING" id="2017.SAMN05444320_105217"/>
<organism evidence="1 2">
    <name type="scientific">Streptoalloteichus hindustanus</name>
    <dbReference type="NCBI Taxonomy" id="2017"/>
    <lineage>
        <taxon>Bacteria</taxon>
        <taxon>Bacillati</taxon>
        <taxon>Actinomycetota</taxon>
        <taxon>Actinomycetes</taxon>
        <taxon>Pseudonocardiales</taxon>
        <taxon>Pseudonocardiaceae</taxon>
        <taxon>Streptoalloteichus</taxon>
    </lineage>
</organism>
<dbReference type="PANTHER" id="PTHR31299">
    <property type="entry name" value="ESTERASE, PUTATIVE (AFU_ORTHOLOGUE AFUA_1G05850)-RELATED"/>
    <property type="match status" value="1"/>
</dbReference>
<dbReference type="Gene3D" id="3.30.1870.10">
    <property type="entry name" value="EreA-like, domain 2"/>
    <property type="match status" value="1"/>
</dbReference>
<dbReference type="Gene3D" id="3.40.1660.10">
    <property type="entry name" value="EreA-like (biosynthetic domain)"/>
    <property type="match status" value="1"/>
</dbReference>
<dbReference type="AlphaFoldDB" id="A0A1M5F0B0"/>
<proteinExistence type="predicted"/>
<dbReference type="Pfam" id="PF05139">
    <property type="entry name" value="Erythro_esteras"/>
    <property type="match status" value="2"/>
</dbReference>
<dbReference type="GO" id="GO:0046677">
    <property type="term" value="P:response to antibiotic"/>
    <property type="evidence" value="ECO:0007669"/>
    <property type="project" value="InterPro"/>
</dbReference>
<evidence type="ECO:0000313" key="2">
    <source>
        <dbReference type="Proteomes" id="UP000184501"/>
    </source>
</evidence>
<dbReference type="RefSeq" id="WP_073484271.1">
    <property type="nucleotide sequence ID" value="NZ_FQVN01000005.1"/>
</dbReference>
<keyword evidence="2" id="KW-1185">Reference proteome</keyword>
<sequence length="294" mass="32802">MTDTVTEWIKRHAHPLSTQDAWAPLDDQSPWGDIVGDAPLVALGCSTRQTHELSTTAHRALRFLVEEKGFRTLALEGDDPERLGLDEYVRTGDGDPLAMLAEARPFLRTGEILDVVTWMREHNERHPHDQVRFARLPEGARLEPTTRRELERQLADDVLWWHEHTGDKIVYWGGIAHTAVAPGSLGGHLRERFGSGYLSVGLTFEDGALPWPITAPPADFAETPLSATDLDTFLLDLRVARPEAVRAWLEAPTKTRMIGPTQDPLEHLSDGAFGDWFDVVGHHRHVTPAHLIAG</sequence>
<name>A0A1M5F0B0_STRHI</name>
<protein>
    <submittedName>
        <fullName evidence="1">Erythromycin esterase</fullName>
    </submittedName>
</protein>
<dbReference type="InterPro" id="IPR052036">
    <property type="entry name" value="Hydrolase/PRTase-associated"/>
</dbReference>
<dbReference type="InterPro" id="IPR007815">
    <property type="entry name" value="Emycin_Estase"/>
</dbReference>
<dbReference type="CDD" id="cd14728">
    <property type="entry name" value="Ere-like"/>
    <property type="match status" value="1"/>
</dbReference>
<dbReference type="Proteomes" id="UP000184501">
    <property type="component" value="Unassembled WGS sequence"/>
</dbReference>
<gene>
    <name evidence="1" type="ORF">SAMN05444320_105217</name>
</gene>